<dbReference type="EMBL" id="MU853335">
    <property type="protein sequence ID" value="KAK4115052.1"/>
    <property type="molecule type" value="Genomic_DNA"/>
</dbReference>
<reference evidence="2" key="2">
    <citation type="submission" date="2023-05" db="EMBL/GenBank/DDBJ databases">
        <authorList>
            <consortium name="Lawrence Berkeley National Laboratory"/>
            <person name="Steindorff A."/>
            <person name="Hensen N."/>
            <person name="Bonometti L."/>
            <person name="Westerberg I."/>
            <person name="Brannstrom I.O."/>
            <person name="Guillou S."/>
            <person name="Cros-Aarteil S."/>
            <person name="Calhoun S."/>
            <person name="Haridas S."/>
            <person name="Kuo A."/>
            <person name="Mondo S."/>
            <person name="Pangilinan J."/>
            <person name="Riley R."/>
            <person name="Labutti K."/>
            <person name="Andreopoulos B."/>
            <person name="Lipzen A."/>
            <person name="Chen C."/>
            <person name="Yanf M."/>
            <person name="Daum C."/>
            <person name="Ng V."/>
            <person name="Clum A."/>
            <person name="Ohm R."/>
            <person name="Martin F."/>
            <person name="Silar P."/>
            <person name="Natvig D."/>
            <person name="Lalanne C."/>
            <person name="Gautier V."/>
            <person name="Ament-Velasquez S.L."/>
            <person name="Kruys A."/>
            <person name="Hutchinson M.I."/>
            <person name="Powell A.J."/>
            <person name="Barry K."/>
            <person name="Miller A.N."/>
            <person name="Grigoriev I.V."/>
            <person name="Debuchy R."/>
            <person name="Gladieux P."/>
            <person name="Thoren M.H."/>
            <person name="Johannesson H."/>
        </authorList>
    </citation>
    <scope>NUCLEOTIDE SEQUENCE</scope>
    <source>
        <strain evidence="2">CBS 508.74</strain>
    </source>
</reference>
<gene>
    <name evidence="2" type="ORF">N656DRAFT_776117</name>
</gene>
<evidence type="ECO:0000313" key="2">
    <source>
        <dbReference type="EMBL" id="KAK4115052.1"/>
    </source>
</evidence>
<dbReference type="GeneID" id="89938697"/>
<feature type="region of interest" description="Disordered" evidence="1">
    <location>
        <begin position="1"/>
        <end position="55"/>
    </location>
</feature>
<protein>
    <submittedName>
        <fullName evidence="2">Uncharacterized protein</fullName>
    </submittedName>
</protein>
<keyword evidence="3" id="KW-1185">Reference proteome</keyword>
<reference evidence="2" key="1">
    <citation type="journal article" date="2023" name="Mol. Phylogenet. Evol.">
        <title>Genome-scale phylogeny and comparative genomics of the fungal order Sordariales.</title>
        <authorList>
            <person name="Hensen N."/>
            <person name="Bonometti L."/>
            <person name="Westerberg I."/>
            <person name="Brannstrom I.O."/>
            <person name="Guillou S."/>
            <person name="Cros-Aarteil S."/>
            <person name="Calhoun S."/>
            <person name="Haridas S."/>
            <person name="Kuo A."/>
            <person name="Mondo S."/>
            <person name="Pangilinan J."/>
            <person name="Riley R."/>
            <person name="LaButti K."/>
            <person name="Andreopoulos B."/>
            <person name="Lipzen A."/>
            <person name="Chen C."/>
            <person name="Yan M."/>
            <person name="Daum C."/>
            <person name="Ng V."/>
            <person name="Clum A."/>
            <person name="Steindorff A."/>
            <person name="Ohm R.A."/>
            <person name="Martin F."/>
            <person name="Silar P."/>
            <person name="Natvig D.O."/>
            <person name="Lalanne C."/>
            <person name="Gautier V."/>
            <person name="Ament-Velasquez S.L."/>
            <person name="Kruys A."/>
            <person name="Hutchinson M.I."/>
            <person name="Powell A.J."/>
            <person name="Barry K."/>
            <person name="Miller A.N."/>
            <person name="Grigoriev I.V."/>
            <person name="Debuchy R."/>
            <person name="Gladieux P."/>
            <person name="Hiltunen Thoren M."/>
            <person name="Johannesson H."/>
        </authorList>
    </citation>
    <scope>NUCLEOTIDE SEQUENCE</scope>
    <source>
        <strain evidence="2">CBS 508.74</strain>
    </source>
</reference>
<evidence type="ECO:0000256" key="1">
    <source>
        <dbReference type="SAM" id="MobiDB-lite"/>
    </source>
</evidence>
<comment type="caution">
    <text evidence="2">The sequence shown here is derived from an EMBL/GenBank/DDBJ whole genome shotgun (WGS) entry which is preliminary data.</text>
</comment>
<evidence type="ECO:0000313" key="3">
    <source>
        <dbReference type="Proteomes" id="UP001302812"/>
    </source>
</evidence>
<dbReference type="AlphaFoldDB" id="A0AAN6TIE2"/>
<dbReference type="Proteomes" id="UP001302812">
    <property type="component" value="Unassembled WGS sequence"/>
</dbReference>
<proteinExistence type="predicted"/>
<organism evidence="2 3">
    <name type="scientific">Canariomyces notabilis</name>
    <dbReference type="NCBI Taxonomy" id="2074819"/>
    <lineage>
        <taxon>Eukaryota</taxon>
        <taxon>Fungi</taxon>
        <taxon>Dikarya</taxon>
        <taxon>Ascomycota</taxon>
        <taxon>Pezizomycotina</taxon>
        <taxon>Sordariomycetes</taxon>
        <taxon>Sordariomycetidae</taxon>
        <taxon>Sordariales</taxon>
        <taxon>Chaetomiaceae</taxon>
        <taxon>Canariomyces</taxon>
    </lineage>
</organism>
<sequence>MPIATPHSALPRPATFAKMEDRKRPASSTVDDGAPPSKRQAVNGTTKSKDDPGDMREEAWIEHARLLPGLFLF</sequence>
<dbReference type="RefSeq" id="XP_064672622.1">
    <property type="nucleotide sequence ID" value="XM_064814572.1"/>
</dbReference>
<accession>A0AAN6TIE2</accession>
<name>A0AAN6TIE2_9PEZI</name>